<dbReference type="InterPro" id="IPR040879">
    <property type="entry name" value="Spt46-like"/>
</dbReference>
<proteinExistence type="predicted"/>
<reference evidence="3" key="2">
    <citation type="submission" date="2025-09" db="UniProtKB">
        <authorList>
            <consortium name="Ensembl"/>
        </authorList>
    </citation>
    <scope>IDENTIFICATION</scope>
</reference>
<sequence>MAPASSWVSLALFWGLAAHQHPLPNSTSAPRGHILGQRQPPPRPMAQAERKGSQHCFNLVVGWTLTGTPNSLQALSSAFCGPTVLLNSKLPACTCSIHQPWGSSFSYSSAPREPPSTPERARLASSRASILVQDKLTASKCQPLLQCGYQCTLCCPIFPTPWLLKTQIQHSSQQGYSFKEYYCKPEVLGEQELKALPYFSFSSCQKFPEPLKVPISISVGSSADARKPLTPCSCWISPETSLCCGVAEG</sequence>
<accession>A0A8C9NYR5</accession>
<dbReference type="Ensembl" id="ENSSCAT00000026832.1">
    <property type="protein sequence ID" value="ENSSCAP00000024122.1"/>
    <property type="gene ID" value="ENSSCAG00000017263.1"/>
</dbReference>
<feature type="chain" id="PRO_5034506146" evidence="2">
    <location>
        <begin position="19"/>
        <end position="249"/>
    </location>
</feature>
<evidence type="ECO:0000313" key="4">
    <source>
        <dbReference type="Proteomes" id="UP000694409"/>
    </source>
</evidence>
<feature type="region of interest" description="Disordered" evidence="1">
    <location>
        <begin position="24"/>
        <end position="49"/>
    </location>
</feature>
<keyword evidence="2" id="KW-0732">Signal</keyword>
<protein>
    <submittedName>
        <fullName evidence="3">Uncharacterized protein</fullName>
    </submittedName>
</protein>
<dbReference type="AlphaFoldDB" id="A0A8C9NYR5"/>
<organism evidence="3 4">
    <name type="scientific">Serinus canaria</name>
    <name type="common">Island canary</name>
    <name type="synonym">Fringilla canaria</name>
    <dbReference type="NCBI Taxonomy" id="9135"/>
    <lineage>
        <taxon>Eukaryota</taxon>
        <taxon>Metazoa</taxon>
        <taxon>Chordata</taxon>
        <taxon>Craniata</taxon>
        <taxon>Vertebrata</taxon>
        <taxon>Euteleostomi</taxon>
        <taxon>Archelosauria</taxon>
        <taxon>Archosauria</taxon>
        <taxon>Dinosauria</taxon>
        <taxon>Saurischia</taxon>
        <taxon>Theropoda</taxon>
        <taxon>Coelurosauria</taxon>
        <taxon>Aves</taxon>
        <taxon>Neognathae</taxon>
        <taxon>Neoaves</taxon>
        <taxon>Telluraves</taxon>
        <taxon>Australaves</taxon>
        <taxon>Passeriformes</taxon>
        <taxon>Passeroidea</taxon>
        <taxon>Fringillidae</taxon>
        <taxon>Carduelinae</taxon>
        <taxon>Serinus</taxon>
    </lineage>
</organism>
<keyword evidence="4" id="KW-1185">Reference proteome</keyword>
<dbReference type="GeneTree" id="ENSGT00940000168828"/>
<reference evidence="3" key="1">
    <citation type="submission" date="2025-08" db="UniProtKB">
        <authorList>
            <consortium name="Ensembl"/>
        </authorList>
    </citation>
    <scope>IDENTIFICATION</scope>
</reference>
<name>A0A8C9NYR5_SERCA</name>
<evidence type="ECO:0000256" key="2">
    <source>
        <dbReference type="SAM" id="SignalP"/>
    </source>
</evidence>
<dbReference type="OMA" id="WGLAAHQ"/>
<evidence type="ECO:0000256" key="1">
    <source>
        <dbReference type="SAM" id="MobiDB-lite"/>
    </source>
</evidence>
<evidence type="ECO:0000313" key="3">
    <source>
        <dbReference type="Ensembl" id="ENSSCAP00000024122.1"/>
    </source>
</evidence>
<dbReference type="Pfam" id="PF17734">
    <property type="entry name" value="Spt46"/>
    <property type="match status" value="1"/>
</dbReference>
<dbReference type="Proteomes" id="UP000694409">
    <property type="component" value="Unassembled WGS sequence"/>
</dbReference>
<feature type="signal peptide" evidence="2">
    <location>
        <begin position="1"/>
        <end position="18"/>
    </location>
</feature>